<protein>
    <submittedName>
        <fullName evidence="5">Leucine-responsive regulatory protein</fullName>
    </submittedName>
</protein>
<dbReference type="PANTHER" id="PTHR30154">
    <property type="entry name" value="LEUCINE-RESPONSIVE REGULATORY PROTEIN"/>
    <property type="match status" value="1"/>
</dbReference>
<dbReference type="PROSITE" id="PS00519">
    <property type="entry name" value="HTH_ASNC_1"/>
    <property type="match status" value="1"/>
</dbReference>
<dbReference type="CDD" id="cd00090">
    <property type="entry name" value="HTH_ARSR"/>
    <property type="match status" value="1"/>
</dbReference>
<evidence type="ECO:0000313" key="5">
    <source>
        <dbReference type="EMBL" id="AQZ52661.1"/>
    </source>
</evidence>
<dbReference type="InterPro" id="IPR019885">
    <property type="entry name" value="Tscrpt_reg_HTH_AsnC-type_CS"/>
</dbReference>
<dbReference type="InterPro" id="IPR019888">
    <property type="entry name" value="Tscrpt_reg_AsnC-like"/>
</dbReference>
<dbReference type="Proteomes" id="UP000191135">
    <property type="component" value="Chromosome"/>
</dbReference>
<evidence type="ECO:0000256" key="1">
    <source>
        <dbReference type="ARBA" id="ARBA00023015"/>
    </source>
</evidence>
<evidence type="ECO:0000313" key="6">
    <source>
        <dbReference type="Proteomes" id="UP000191135"/>
    </source>
</evidence>
<keyword evidence="2" id="KW-0238">DNA-binding</keyword>
<evidence type="ECO:0000259" key="4">
    <source>
        <dbReference type="PROSITE" id="PS50956"/>
    </source>
</evidence>
<keyword evidence="6" id="KW-1185">Reference proteome</keyword>
<dbReference type="SMART" id="SM00344">
    <property type="entry name" value="HTH_ASNC"/>
    <property type="match status" value="1"/>
</dbReference>
<dbReference type="KEGG" id="mmed:Mame_03354"/>
<dbReference type="eggNOG" id="COG1522">
    <property type="taxonomic scope" value="Bacteria"/>
</dbReference>
<dbReference type="GO" id="GO:0043565">
    <property type="term" value="F:sequence-specific DNA binding"/>
    <property type="evidence" value="ECO:0007669"/>
    <property type="project" value="InterPro"/>
</dbReference>
<dbReference type="SUPFAM" id="SSF54909">
    <property type="entry name" value="Dimeric alpha+beta barrel"/>
    <property type="match status" value="1"/>
</dbReference>
<evidence type="ECO:0000256" key="3">
    <source>
        <dbReference type="ARBA" id="ARBA00023163"/>
    </source>
</evidence>
<dbReference type="Pfam" id="PF13412">
    <property type="entry name" value="HTH_24"/>
    <property type="match status" value="1"/>
</dbReference>
<dbReference type="STRING" id="1122214.Mame_03354"/>
<dbReference type="PROSITE" id="PS50956">
    <property type="entry name" value="HTH_ASNC_2"/>
    <property type="match status" value="1"/>
</dbReference>
<dbReference type="PRINTS" id="PR00033">
    <property type="entry name" value="HTHASNC"/>
</dbReference>
<evidence type="ECO:0000256" key="2">
    <source>
        <dbReference type="ARBA" id="ARBA00023125"/>
    </source>
</evidence>
<dbReference type="Gene3D" id="3.30.70.920">
    <property type="match status" value="1"/>
</dbReference>
<dbReference type="SUPFAM" id="SSF46785">
    <property type="entry name" value="Winged helix' DNA-binding domain"/>
    <property type="match status" value="1"/>
</dbReference>
<dbReference type="InterPro" id="IPR036390">
    <property type="entry name" value="WH_DNA-bd_sf"/>
</dbReference>
<dbReference type="RefSeq" id="WP_018066485.1">
    <property type="nucleotide sequence ID" value="NZ_AQWH01000024.1"/>
</dbReference>
<name>A0A1U9Z4Q3_9HYPH</name>
<dbReference type="Pfam" id="PF01037">
    <property type="entry name" value="AsnC_trans_reg"/>
    <property type="match status" value="1"/>
</dbReference>
<dbReference type="PANTHER" id="PTHR30154:SF34">
    <property type="entry name" value="TRANSCRIPTIONAL REGULATOR AZLB"/>
    <property type="match status" value="1"/>
</dbReference>
<reference evidence="5 6" key="1">
    <citation type="submission" date="2017-03" db="EMBL/GenBank/DDBJ databases">
        <title>Foreign affairs: Plasmid Transfer between Roseobacters and Rhizobia.</title>
        <authorList>
            <person name="Bartling P."/>
            <person name="Bunk B."/>
            <person name="Overmann J."/>
            <person name="Brinkmann H."/>
            <person name="Petersen J."/>
        </authorList>
    </citation>
    <scope>NUCLEOTIDE SEQUENCE [LARGE SCALE GENOMIC DNA]</scope>
    <source>
        <strain evidence="5 6">MACL11</strain>
    </source>
</reference>
<dbReference type="GO" id="GO:0043200">
    <property type="term" value="P:response to amino acid"/>
    <property type="evidence" value="ECO:0007669"/>
    <property type="project" value="TreeGrafter"/>
</dbReference>
<dbReference type="EMBL" id="CP020330">
    <property type="protein sequence ID" value="AQZ52661.1"/>
    <property type="molecule type" value="Genomic_DNA"/>
</dbReference>
<proteinExistence type="predicted"/>
<organism evidence="5 6">
    <name type="scientific">Martelella mediterranea DSM 17316</name>
    <dbReference type="NCBI Taxonomy" id="1122214"/>
    <lineage>
        <taxon>Bacteria</taxon>
        <taxon>Pseudomonadati</taxon>
        <taxon>Pseudomonadota</taxon>
        <taxon>Alphaproteobacteria</taxon>
        <taxon>Hyphomicrobiales</taxon>
        <taxon>Aurantimonadaceae</taxon>
        <taxon>Martelella</taxon>
    </lineage>
</organism>
<dbReference type="InterPro" id="IPR011991">
    <property type="entry name" value="ArsR-like_HTH"/>
</dbReference>
<accession>A0A1U9Z4Q3</accession>
<dbReference type="InterPro" id="IPR036388">
    <property type="entry name" value="WH-like_DNA-bd_sf"/>
</dbReference>
<dbReference type="GO" id="GO:0005829">
    <property type="term" value="C:cytosol"/>
    <property type="evidence" value="ECO:0007669"/>
    <property type="project" value="TreeGrafter"/>
</dbReference>
<dbReference type="AlphaFoldDB" id="A0A1U9Z4Q3"/>
<sequence>MDIDDIDRAILKALQKNGRITNADLAETVGLSPSACSRRLDILEKSGVIEGYTARISPEALGYKMVAIVQISLSGQFARTLAEFEEAVKRCPNIIVCYMVSGVYDYTLRVAAKDLKDYERIHRDWLSALPHVVQINSSFALRPIIERINVGID</sequence>
<keyword evidence="1" id="KW-0805">Transcription regulation</keyword>
<dbReference type="InterPro" id="IPR019887">
    <property type="entry name" value="Tscrpt_reg_AsnC/Lrp_C"/>
</dbReference>
<dbReference type="OrthoDB" id="8085200at2"/>
<dbReference type="Gene3D" id="1.10.10.10">
    <property type="entry name" value="Winged helix-like DNA-binding domain superfamily/Winged helix DNA-binding domain"/>
    <property type="match status" value="1"/>
</dbReference>
<gene>
    <name evidence="5" type="primary">lrp_4</name>
    <name evidence="5" type="ORF">Mame_03354</name>
</gene>
<dbReference type="GO" id="GO:0006355">
    <property type="term" value="P:regulation of DNA-templated transcription"/>
    <property type="evidence" value="ECO:0007669"/>
    <property type="project" value="UniProtKB-ARBA"/>
</dbReference>
<keyword evidence="3" id="KW-0804">Transcription</keyword>
<dbReference type="InterPro" id="IPR011008">
    <property type="entry name" value="Dimeric_a/b-barrel"/>
</dbReference>
<dbReference type="InterPro" id="IPR000485">
    <property type="entry name" value="AsnC-type_HTH_dom"/>
</dbReference>
<feature type="domain" description="HTH asnC-type" evidence="4">
    <location>
        <begin position="3"/>
        <end position="64"/>
    </location>
</feature>